<dbReference type="InterPro" id="IPR015947">
    <property type="entry name" value="PUA-like_sf"/>
</dbReference>
<evidence type="ECO:0000313" key="3">
    <source>
        <dbReference type="Proteomes" id="UP000595897"/>
    </source>
</evidence>
<gene>
    <name evidence="2" type="ORF">bsdtb5_14790</name>
</gene>
<dbReference type="CDD" id="cd06553">
    <property type="entry name" value="ASCH_Ef3133_like"/>
    <property type="match status" value="1"/>
</dbReference>
<feature type="domain" description="ASCH" evidence="1">
    <location>
        <begin position="33"/>
        <end position="155"/>
    </location>
</feature>
<dbReference type="PIRSF" id="PIRSF021320">
    <property type="entry name" value="DUF984"/>
    <property type="match status" value="1"/>
</dbReference>
<dbReference type="PANTHER" id="PTHR39203">
    <property type="entry name" value="CYTOPLASMIC PROTEIN-RELATED"/>
    <property type="match status" value="1"/>
</dbReference>
<dbReference type="InterPro" id="IPR007374">
    <property type="entry name" value="ASCH_domain"/>
</dbReference>
<accession>A0A7R7ICQ8</accession>
<sequence length="156" mass="18163">MYTKEQQVKIDKFWSEFLLETKKPADTTYLEAFHFELNEYLANELLRLVLIGQKSATASSLFAFQTEENKLPAVGDFSIITDWDGNPKCVIETVAVTTLPFKEITYDICKREGEDDTLESWREGHIKFFQAEGEELGYEFSEEMPVIFEDFKVVYK</sequence>
<evidence type="ECO:0000259" key="1">
    <source>
        <dbReference type="SMART" id="SM01022"/>
    </source>
</evidence>
<dbReference type="EMBL" id="AP024169">
    <property type="protein sequence ID" value="BCN30184.1"/>
    <property type="molecule type" value="Genomic_DNA"/>
</dbReference>
<keyword evidence="3" id="KW-1185">Reference proteome</keyword>
<evidence type="ECO:0000313" key="2">
    <source>
        <dbReference type="EMBL" id="BCN30184.1"/>
    </source>
</evidence>
<dbReference type="Pfam" id="PF04266">
    <property type="entry name" value="ASCH"/>
    <property type="match status" value="1"/>
</dbReference>
<dbReference type="PANTHER" id="PTHR39203:SF1">
    <property type="entry name" value="CYTOPLASMIC PROTEIN"/>
    <property type="match status" value="1"/>
</dbReference>
<dbReference type="InterPro" id="IPR009326">
    <property type="entry name" value="DUF984"/>
</dbReference>
<dbReference type="Proteomes" id="UP000595897">
    <property type="component" value="Chromosome"/>
</dbReference>
<dbReference type="RefSeq" id="WP_271715423.1">
    <property type="nucleotide sequence ID" value="NZ_AP024169.1"/>
</dbReference>
<organism evidence="2 3">
    <name type="scientific">Anaeromicropila herbilytica</name>
    <dbReference type="NCBI Taxonomy" id="2785025"/>
    <lineage>
        <taxon>Bacteria</taxon>
        <taxon>Bacillati</taxon>
        <taxon>Bacillota</taxon>
        <taxon>Clostridia</taxon>
        <taxon>Lachnospirales</taxon>
        <taxon>Lachnospiraceae</taxon>
        <taxon>Anaeromicropila</taxon>
    </lineage>
</organism>
<dbReference type="Gene3D" id="3.10.400.10">
    <property type="entry name" value="Sulfate adenylyltransferase"/>
    <property type="match status" value="1"/>
</dbReference>
<name>A0A7R7ICQ8_9FIRM</name>
<dbReference type="AlphaFoldDB" id="A0A7R7ICQ8"/>
<protein>
    <submittedName>
        <fullName evidence="2">RNA-binding protein</fullName>
    </submittedName>
</protein>
<dbReference type="SUPFAM" id="SSF88697">
    <property type="entry name" value="PUA domain-like"/>
    <property type="match status" value="1"/>
</dbReference>
<proteinExistence type="predicted"/>
<dbReference type="KEGG" id="ahb:bsdtb5_14790"/>
<dbReference type="SMART" id="SM01022">
    <property type="entry name" value="ASCH"/>
    <property type="match status" value="1"/>
</dbReference>
<reference evidence="2 3" key="1">
    <citation type="submission" date="2020-11" db="EMBL/GenBank/DDBJ databases">
        <title>Draft genome sequencing of a Lachnospiraceae strain isolated from anoxic soil subjected to BSD treatment.</title>
        <authorList>
            <person name="Uek A."/>
            <person name="Tonouchi A."/>
        </authorList>
    </citation>
    <scope>NUCLEOTIDE SEQUENCE [LARGE SCALE GENOMIC DNA]</scope>
    <source>
        <strain evidence="2 3">TB5</strain>
    </source>
</reference>